<evidence type="ECO:0008006" key="2">
    <source>
        <dbReference type="Google" id="ProtNLM"/>
    </source>
</evidence>
<protein>
    <recommendedName>
        <fullName evidence="2">Glycosyltransferase 2-like domain-containing protein</fullName>
    </recommendedName>
</protein>
<dbReference type="SUPFAM" id="SSF53448">
    <property type="entry name" value="Nucleotide-diphospho-sugar transferases"/>
    <property type="match status" value="1"/>
</dbReference>
<evidence type="ECO:0000313" key="1">
    <source>
        <dbReference type="EMBL" id="KKL81582.1"/>
    </source>
</evidence>
<proteinExistence type="predicted"/>
<comment type="caution">
    <text evidence="1">The sequence shown here is derived from an EMBL/GenBank/DDBJ whole genome shotgun (WGS) entry which is preliminary data.</text>
</comment>
<reference evidence="1" key="1">
    <citation type="journal article" date="2015" name="Nature">
        <title>Complex archaea that bridge the gap between prokaryotes and eukaryotes.</title>
        <authorList>
            <person name="Spang A."/>
            <person name="Saw J.H."/>
            <person name="Jorgensen S.L."/>
            <person name="Zaremba-Niedzwiedzka K."/>
            <person name="Martijn J."/>
            <person name="Lind A.E."/>
            <person name="van Eijk R."/>
            <person name="Schleper C."/>
            <person name="Guy L."/>
            <person name="Ettema T.J."/>
        </authorList>
    </citation>
    <scope>NUCLEOTIDE SEQUENCE</scope>
</reference>
<gene>
    <name evidence="1" type="ORF">LCGC14_1993340</name>
</gene>
<name>A0A0F9I2K8_9ZZZZ</name>
<organism evidence="1">
    <name type="scientific">marine sediment metagenome</name>
    <dbReference type="NCBI Taxonomy" id="412755"/>
    <lineage>
        <taxon>unclassified sequences</taxon>
        <taxon>metagenomes</taxon>
        <taxon>ecological metagenomes</taxon>
    </lineage>
</organism>
<sequence>MTKNVTMVIPFRDNGDDVIRLFNALWELDWPPENFRIVAVEGDSVDDTYPLLKFWETDFPQFDKVTLIKLDLNVPQHPSSVHPERFYALATTYNAGLDAAVEDDWTDFVFLIPSDLRFSPDVVSRLVAHNKHHIAPMYWIQLGEHIVFYDTWGFRNLDGHNWNNFRRGQWNNPIEPFQMAMAGGPVMLRRDVLDAGCRYTVEEVDNGLCKMIWEKGFSVWCDPNTDVYHAPRS</sequence>
<accession>A0A0F9I2K8</accession>
<dbReference type="EMBL" id="LAZR01022521">
    <property type="protein sequence ID" value="KKL81582.1"/>
    <property type="molecule type" value="Genomic_DNA"/>
</dbReference>
<dbReference type="Gene3D" id="3.90.550.10">
    <property type="entry name" value="Spore Coat Polysaccharide Biosynthesis Protein SpsA, Chain A"/>
    <property type="match status" value="1"/>
</dbReference>
<dbReference type="AlphaFoldDB" id="A0A0F9I2K8"/>
<dbReference type="InterPro" id="IPR029044">
    <property type="entry name" value="Nucleotide-diphossugar_trans"/>
</dbReference>